<dbReference type="AlphaFoldDB" id="A0A3P7IBV3"/>
<protein>
    <submittedName>
        <fullName evidence="1">Uncharacterized protein</fullName>
    </submittedName>
</protein>
<evidence type="ECO:0000313" key="1">
    <source>
        <dbReference type="EMBL" id="VDM66986.1"/>
    </source>
</evidence>
<sequence length="117" mass="12989">MPTMGKLPDPSATAACRSDERATLRPLRGHVTLLSARLKKEGLSAAEHHTESSVCGVNHPIGGRRRHQFLVCIHLRDALISWIRGRQRPAESYTYVHKGVPFQVSAILANAAHYRVM</sequence>
<organism evidence="1 2">
    <name type="scientific">Strongylus vulgaris</name>
    <name type="common">Blood worm</name>
    <dbReference type="NCBI Taxonomy" id="40348"/>
    <lineage>
        <taxon>Eukaryota</taxon>
        <taxon>Metazoa</taxon>
        <taxon>Ecdysozoa</taxon>
        <taxon>Nematoda</taxon>
        <taxon>Chromadorea</taxon>
        <taxon>Rhabditida</taxon>
        <taxon>Rhabditina</taxon>
        <taxon>Rhabditomorpha</taxon>
        <taxon>Strongyloidea</taxon>
        <taxon>Strongylidae</taxon>
        <taxon>Strongylus</taxon>
    </lineage>
</organism>
<accession>A0A3P7IBV3</accession>
<evidence type="ECO:0000313" key="2">
    <source>
        <dbReference type="Proteomes" id="UP000270094"/>
    </source>
</evidence>
<keyword evidence="2" id="KW-1185">Reference proteome</keyword>
<name>A0A3P7IBV3_STRVU</name>
<reference evidence="1 2" key="1">
    <citation type="submission" date="2018-11" db="EMBL/GenBank/DDBJ databases">
        <authorList>
            <consortium name="Pathogen Informatics"/>
        </authorList>
    </citation>
    <scope>NUCLEOTIDE SEQUENCE [LARGE SCALE GENOMIC DNA]</scope>
</reference>
<proteinExistence type="predicted"/>
<dbReference type="EMBL" id="UYYB01004255">
    <property type="protein sequence ID" value="VDM66986.1"/>
    <property type="molecule type" value="Genomic_DNA"/>
</dbReference>
<gene>
    <name evidence="1" type="ORF">SVUK_LOCUS1984</name>
</gene>
<dbReference type="Proteomes" id="UP000270094">
    <property type="component" value="Unassembled WGS sequence"/>
</dbReference>